<proteinExistence type="predicted"/>
<evidence type="ECO:0000313" key="1">
    <source>
        <dbReference type="EMBL" id="CCH88426.1"/>
    </source>
</evidence>
<dbReference type="KEGG" id="mmar:MODMU_3000"/>
<keyword evidence="2" id="KW-1185">Reference proteome</keyword>
<dbReference type="HOGENOM" id="CLU_2862902_0_0_11"/>
<name>I4EYG3_MODI5</name>
<organism evidence="1 2">
    <name type="scientific">Modestobacter italicus (strain DSM 44449 / CECT 9708 / BC 501)</name>
    <dbReference type="NCBI Taxonomy" id="2732864"/>
    <lineage>
        <taxon>Bacteria</taxon>
        <taxon>Bacillati</taxon>
        <taxon>Actinomycetota</taxon>
        <taxon>Actinomycetes</taxon>
        <taxon>Geodermatophilales</taxon>
        <taxon>Geodermatophilaceae</taxon>
        <taxon>Modestobacter</taxon>
    </lineage>
</organism>
<reference evidence="1 2" key="1">
    <citation type="journal article" date="2012" name="J. Bacteriol.">
        <title>Genome Sequence of Radiation-Resistant Modestobacter marinus Strain BC501, a Representative Actinobacterium That Thrives on Calcareous Stone Surfaces.</title>
        <authorList>
            <person name="Normand P."/>
            <person name="Gury J."/>
            <person name="Pujic P."/>
            <person name="Chouaia B."/>
            <person name="Crotti E."/>
            <person name="Brusetti L."/>
            <person name="Daffonchio D."/>
            <person name="Vacherie B."/>
            <person name="Barbe V."/>
            <person name="Medigue C."/>
            <person name="Calteau A."/>
            <person name="Ghodhbane-Gtari F."/>
            <person name="Essoussi I."/>
            <person name="Nouioui I."/>
            <person name="Abbassi-Ghozzi I."/>
            <person name="Gtari M."/>
        </authorList>
    </citation>
    <scope>NUCLEOTIDE SEQUENCE [LARGE SCALE GENOMIC DNA]</scope>
    <source>
        <strain evidence="2">BC 501</strain>
    </source>
</reference>
<dbReference type="Proteomes" id="UP000006461">
    <property type="component" value="Chromosome"/>
</dbReference>
<gene>
    <name evidence="1" type="ordered locus">MODMU_3000</name>
</gene>
<dbReference type="AlphaFoldDB" id="I4EYG3"/>
<sequence length="64" mass="6635">MVLIDLVAASALIIGAIRGLPLTPGHTVGLLRFFPTTGAPLLAELTNISDNDIAPQALCAGRWP</sequence>
<protein>
    <submittedName>
        <fullName evidence="1">Uncharacterized protein</fullName>
    </submittedName>
</protein>
<dbReference type="STRING" id="477641.MODMU_3000"/>
<evidence type="ECO:0000313" key="2">
    <source>
        <dbReference type="Proteomes" id="UP000006461"/>
    </source>
</evidence>
<accession>I4EYG3</accession>
<dbReference type="EMBL" id="FO203431">
    <property type="protein sequence ID" value="CCH88426.1"/>
    <property type="molecule type" value="Genomic_DNA"/>
</dbReference>